<reference evidence="4" key="1">
    <citation type="journal article" date="2019" name="Int. J. Syst. Evol. Microbiol.">
        <title>The Global Catalogue of Microorganisms (GCM) 10K type strain sequencing project: providing services to taxonomists for standard genome sequencing and annotation.</title>
        <authorList>
            <consortium name="The Broad Institute Genomics Platform"/>
            <consortium name="The Broad Institute Genome Sequencing Center for Infectious Disease"/>
            <person name="Wu L."/>
            <person name="Ma J."/>
        </authorList>
    </citation>
    <scope>NUCLEOTIDE SEQUENCE [LARGE SCALE GENOMIC DNA]</scope>
    <source>
        <strain evidence="4">KACC 12507</strain>
    </source>
</reference>
<keyword evidence="4" id="KW-1185">Reference proteome</keyword>
<dbReference type="Proteomes" id="UP001595897">
    <property type="component" value="Unassembled WGS sequence"/>
</dbReference>
<dbReference type="Pfam" id="PF11306">
    <property type="entry name" value="DUF3108"/>
    <property type="match status" value="1"/>
</dbReference>
<accession>A0ABV9LSP9</accession>
<comment type="caution">
    <text evidence="3">The sequence shown here is derived from an EMBL/GenBank/DDBJ whole genome shotgun (WGS) entry which is preliminary data.</text>
</comment>
<dbReference type="RefSeq" id="WP_382406051.1">
    <property type="nucleotide sequence ID" value="NZ_JBHSGU010000002.1"/>
</dbReference>
<evidence type="ECO:0000313" key="3">
    <source>
        <dbReference type="EMBL" id="MFC4699300.1"/>
    </source>
</evidence>
<evidence type="ECO:0000256" key="2">
    <source>
        <dbReference type="SAM" id="SignalP"/>
    </source>
</evidence>
<dbReference type="EMBL" id="JBHSGU010000002">
    <property type="protein sequence ID" value="MFC4699300.1"/>
    <property type="molecule type" value="Genomic_DNA"/>
</dbReference>
<keyword evidence="2" id="KW-0732">Signal</keyword>
<sequence>MDISKITRLHNRSSSICDSLFLSKVMLCIVFALCSSLTHAASAQAQATSQSSEQSSAQSNAIAPEAETQPKAQSAAEIISPFTSTFIAYYDGDDVGEAKLSLKTLEAISENTSHSSKYELNYASTVSKFFLSDRRYETSVFELQDNQLIPITYQYKREGTGSNKSLRVSFDKDSDKIWVNDEAQYDWNDEMDNQLFRVDLSRKLQAGETDVSYDFINYRGERRNYQLQVIGADSLTLPYGKINALKVKINRDSKKRVTFAWFAPDLDYTLVRLQQFKNGKEQGDIKLQSFSRE</sequence>
<protein>
    <submittedName>
        <fullName evidence="3">DUF3108 domain-containing protein</fullName>
    </submittedName>
</protein>
<feature type="chain" id="PRO_5045574050" evidence="2">
    <location>
        <begin position="41"/>
        <end position="293"/>
    </location>
</feature>
<evidence type="ECO:0000256" key="1">
    <source>
        <dbReference type="SAM" id="MobiDB-lite"/>
    </source>
</evidence>
<evidence type="ECO:0000313" key="4">
    <source>
        <dbReference type="Proteomes" id="UP001595897"/>
    </source>
</evidence>
<feature type="signal peptide" evidence="2">
    <location>
        <begin position="1"/>
        <end position="40"/>
    </location>
</feature>
<dbReference type="InterPro" id="IPR021457">
    <property type="entry name" value="DUF3108"/>
</dbReference>
<feature type="compositionally biased region" description="Low complexity" evidence="1">
    <location>
        <begin position="51"/>
        <end position="61"/>
    </location>
</feature>
<gene>
    <name evidence="3" type="ORF">ACFO4O_03895</name>
</gene>
<proteinExistence type="predicted"/>
<name>A0ABV9LSP9_9ALTE</name>
<feature type="region of interest" description="Disordered" evidence="1">
    <location>
        <begin position="51"/>
        <end position="73"/>
    </location>
</feature>
<organism evidence="3 4">
    <name type="scientific">Glaciecola siphonariae</name>
    <dbReference type="NCBI Taxonomy" id="521012"/>
    <lineage>
        <taxon>Bacteria</taxon>
        <taxon>Pseudomonadati</taxon>
        <taxon>Pseudomonadota</taxon>
        <taxon>Gammaproteobacteria</taxon>
        <taxon>Alteromonadales</taxon>
        <taxon>Alteromonadaceae</taxon>
        <taxon>Glaciecola</taxon>
    </lineage>
</organism>